<evidence type="ECO:0000313" key="7">
    <source>
        <dbReference type="Proteomes" id="UP000610558"/>
    </source>
</evidence>
<evidence type="ECO:0000256" key="1">
    <source>
        <dbReference type="ARBA" id="ARBA00000971"/>
    </source>
</evidence>
<dbReference type="Proteomes" id="UP000610558">
    <property type="component" value="Unassembled WGS sequence"/>
</dbReference>
<dbReference type="RefSeq" id="WP_190765968.1">
    <property type="nucleotide sequence ID" value="NZ_JACXLD010000007.1"/>
</dbReference>
<dbReference type="InterPro" id="IPR050245">
    <property type="entry name" value="PrsA_foldase"/>
</dbReference>
<sequence>MTTQSLYFWRKPILHFLLIGSALFALDQWLQWRDSYTLPAPSEEVITARLQEWINSTRSSPSPEEVLVIRQSLIDDNLLLQEALRHKLHQHDPIVLQRLVKDAEFLGIDGSEEDKISAALELGLHKDDELIRRRLIQKMEEFGRNSAPITPATEQDLNALYNTRPEQWQQDARIQLSHIFFSADKEASKLRAQKAQQKLATEKQSPSIEQAIAMGDSFLLGHQLPMQSLSKLRQQFGAQFSESLLAALSTPSSKNTGEWIGPLSSVYGQHIVLIQDYQPARQRSLEEVRPQLEEAYLRQRSNQNLRDFIQSLRNKYRIIEA</sequence>
<evidence type="ECO:0000256" key="2">
    <source>
        <dbReference type="ARBA" id="ARBA00007656"/>
    </source>
</evidence>
<evidence type="ECO:0000256" key="3">
    <source>
        <dbReference type="ARBA" id="ARBA00013194"/>
    </source>
</evidence>
<keyword evidence="6" id="KW-0413">Isomerase</keyword>
<accession>A0A927C5I0</accession>
<evidence type="ECO:0000259" key="5">
    <source>
        <dbReference type="Pfam" id="PF13145"/>
    </source>
</evidence>
<dbReference type="PANTHER" id="PTHR47245">
    <property type="entry name" value="PEPTIDYLPROLYL ISOMERASE"/>
    <property type="match status" value="1"/>
</dbReference>
<protein>
    <recommendedName>
        <fullName evidence="3">peptidylprolyl isomerase</fullName>
        <ecNumber evidence="3">5.2.1.8</ecNumber>
    </recommendedName>
</protein>
<dbReference type="InterPro" id="IPR000297">
    <property type="entry name" value="PPIase_PpiC"/>
</dbReference>
<reference evidence="6" key="1">
    <citation type="submission" date="2020-09" db="EMBL/GenBank/DDBJ databases">
        <authorList>
            <person name="Yoon J.-W."/>
        </authorList>
    </citation>
    <scope>NUCLEOTIDE SEQUENCE</scope>
    <source>
        <strain evidence="6">KMU-158</strain>
    </source>
</reference>
<gene>
    <name evidence="6" type="ORF">IB286_12275</name>
</gene>
<dbReference type="Gene3D" id="1.10.4030.10">
    <property type="entry name" value="Porin chaperone SurA, peptide-binding domain"/>
    <property type="match status" value="1"/>
</dbReference>
<evidence type="ECO:0000256" key="4">
    <source>
        <dbReference type="ARBA" id="ARBA00023110"/>
    </source>
</evidence>
<dbReference type="PANTHER" id="PTHR47245:SF2">
    <property type="entry name" value="PEPTIDYL-PROLYL CIS-TRANS ISOMERASE HP_0175-RELATED"/>
    <property type="match status" value="1"/>
</dbReference>
<dbReference type="GO" id="GO:0003755">
    <property type="term" value="F:peptidyl-prolyl cis-trans isomerase activity"/>
    <property type="evidence" value="ECO:0007669"/>
    <property type="project" value="UniProtKB-KW"/>
</dbReference>
<evidence type="ECO:0000313" key="6">
    <source>
        <dbReference type="EMBL" id="MBD2859780.1"/>
    </source>
</evidence>
<keyword evidence="7" id="KW-1185">Reference proteome</keyword>
<organism evidence="6 7">
    <name type="scientific">Spongiibacter pelagi</name>
    <dbReference type="NCBI Taxonomy" id="2760804"/>
    <lineage>
        <taxon>Bacteria</taxon>
        <taxon>Pseudomonadati</taxon>
        <taxon>Pseudomonadota</taxon>
        <taxon>Gammaproteobacteria</taxon>
        <taxon>Cellvibrionales</taxon>
        <taxon>Spongiibacteraceae</taxon>
        <taxon>Spongiibacter</taxon>
    </lineage>
</organism>
<dbReference type="Pfam" id="PF13145">
    <property type="entry name" value="Rotamase_2"/>
    <property type="match status" value="1"/>
</dbReference>
<dbReference type="InterPro" id="IPR046357">
    <property type="entry name" value="PPIase_dom_sf"/>
</dbReference>
<dbReference type="EC" id="5.2.1.8" evidence="3"/>
<dbReference type="Gene3D" id="3.10.50.40">
    <property type="match status" value="1"/>
</dbReference>
<proteinExistence type="inferred from homology"/>
<dbReference type="InterPro" id="IPR027304">
    <property type="entry name" value="Trigger_fact/SurA_dom_sf"/>
</dbReference>
<dbReference type="AlphaFoldDB" id="A0A927C5I0"/>
<dbReference type="SUPFAM" id="SSF109998">
    <property type="entry name" value="Triger factor/SurA peptide-binding domain-like"/>
    <property type="match status" value="1"/>
</dbReference>
<feature type="domain" description="PpiC" evidence="5">
    <location>
        <begin position="153"/>
        <end position="290"/>
    </location>
</feature>
<comment type="similarity">
    <text evidence="2">Belongs to the PpiC/parvulin rotamase family.</text>
</comment>
<comment type="catalytic activity">
    <reaction evidence="1">
        <text>[protein]-peptidylproline (omega=180) = [protein]-peptidylproline (omega=0)</text>
        <dbReference type="Rhea" id="RHEA:16237"/>
        <dbReference type="Rhea" id="RHEA-COMP:10747"/>
        <dbReference type="Rhea" id="RHEA-COMP:10748"/>
        <dbReference type="ChEBI" id="CHEBI:83833"/>
        <dbReference type="ChEBI" id="CHEBI:83834"/>
        <dbReference type="EC" id="5.2.1.8"/>
    </reaction>
</comment>
<comment type="caution">
    <text evidence="6">The sequence shown here is derived from an EMBL/GenBank/DDBJ whole genome shotgun (WGS) entry which is preliminary data.</text>
</comment>
<dbReference type="EMBL" id="JACXLD010000007">
    <property type="protein sequence ID" value="MBD2859780.1"/>
    <property type="molecule type" value="Genomic_DNA"/>
</dbReference>
<keyword evidence="4" id="KW-0697">Rotamase</keyword>
<name>A0A927C5I0_9GAMM</name>